<dbReference type="Gene3D" id="3.30.200.20">
    <property type="entry name" value="Phosphorylase Kinase, domain 1"/>
    <property type="match status" value="1"/>
</dbReference>
<evidence type="ECO:0000259" key="6">
    <source>
        <dbReference type="PROSITE" id="PS51158"/>
    </source>
</evidence>
<proteinExistence type="predicted"/>
<evidence type="ECO:0000256" key="3">
    <source>
        <dbReference type="ARBA" id="ARBA00022741"/>
    </source>
</evidence>
<evidence type="ECO:0000313" key="8">
    <source>
        <dbReference type="EMBL" id="KAJ8313009.1"/>
    </source>
</evidence>
<accession>A0ABQ9F5N3</accession>
<dbReference type="PANTHER" id="PTHR45992:SF11">
    <property type="entry name" value="ALPHA-TYPE PROTEIN KINASE DOMAIN-CONTAINING PROTEIN"/>
    <property type="match status" value="1"/>
</dbReference>
<dbReference type="EMBL" id="JARBDR010000440">
    <property type="protein sequence ID" value="KAJ8312680.1"/>
    <property type="molecule type" value="Genomic_DNA"/>
</dbReference>
<keyword evidence="3" id="KW-0547">Nucleotide-binding</keyword>
<dbReference type="Pfam" id="PF02816">
    <property type="entry name" value="Alpha_kinase"/>
    <property type="match status" value="1"/>
</dbReference>
<name>A0ABQ9F5N3_TEGGR</name>
<comment type="caution">
    <text evidence="7">The sequence shown here is derived from an EMBL/GenBank/DDBJ whole genome shotgun (WGS) entry which is preliminary data.</text>
</comment>
<feature type="domain" description="Alpha-type protein kinase" evidence="6">
    <location>
        <begin position="1"/>
        <end position="226"/>
    </location>
</feature>
<keyword evidence="9" id="KW-1185">Reference proteome</keyword>
<evidence type="ECO:0000256" key="2">
    <source>
        <dbReference type="ARBA" id="ARBA00022679"/>
    </source>
</evidence>
<dbReference type="InterPro" id="IPR011009">
    <property type="entry name" value="Kinase-like_dom_sf"/>
</dbReference>
<dbReference type="SUPFAM" id="SSF56112">
    <property type="entry name" value="Protein kinase-like (PK-like)"/>
    <property type="match status" value="1"/>
</dbReference>
<keyword evidence="1" id="KW-0723">Serine/threonine-protein kinase</keyword>
<evidence type="ECO:0000313" key="9">
    <source>
        <dbReference type="Proteomes" id="UP001217089"/>
    </source>
</evidence>
<dbReference type="Proteomes" id="UP001217089">
    <property type="component" value="Unassembled WGS sequence"/>
</dbReference>
<dbReference type="InterPro" id="IPR051852">
    <property type="entry name" value="Alpha-type_PK"/>
</dbReference>
<dbReference type="SMART" id="SM00811">
    <property type="entry name" value="Alpha_kinase"/>
    <property type="match status" value="1"/>
</dbReference>
<gene>
    <name evidence="7" type="ORF">KUTeg_010053</name>
    <name evidence="8" type="ORF">KUTeg_010382</name>
</gene>
<sequence length="240" mass="27558">MSYETVNVELEDYDFNTKQWTRYPSILHHSIVPFASGGLRYAFKAYNCNLQNWREYPMVLKISKYGQFQDEESGRNQVIMQSKCVKYANEFNSHPSVSKHVSFVSSQLVKFLYGKWAGMYATMERYIGDNFIKHNTVNPEIDGVALTTRNTPQAFSHFTFEKSGKTEIVVDIQGVGDCYTDPQLYSVSLLYQEPYGPADWGIQGISNFFRNHRCNAVCRGLGLDPIRPTDYNSGTVPRYI</sequence>
<dbReference type="Gene3D" id="3.20.200.10">
    <property type="entry name" value="MHCK/EF2 kinase"/>
    <property type="match status" value="1"/>
</dbReference>
<keyword evidence="5" id="KW-0067">ATP-binding</keyword>
<keyword evidence="4" id="KW-0418">Kinase</keyword>
<evidence type="ECO:0000256" key="1">
    <source>
        <dbReference type="ARBA" id="ARBA00022527"/>
    </source>
</evidence>
<evidence type="ECO:0000256" key="5">
    <source>
        <dbReference type="ARBA" id="ARBA00022840"/>
    </source>
</evidence>
<evidence type="ECO:0000256" key="4">
    <source>
        <dbReference type="ARBA" id="ARBA00022777"/>
    </source>
</evidence>
<dbReference type="PANTHER" id="PTHR45992">
    <property type="entry name" value="EUKARYOTIC ELONGATION FACTOR 2 KINASE-RELATED"/>
    <property type="match status" value="1"/>
</dbReference>
<reference evidence="7 9" key="1">
    <citation type="submission" date="2022-12" db="EMBL/GenBank/DDBJ databases">
        <title>Chromosome-level genome of Tegillarca granosa.</title>
        <authorList>
            <person name="Kim J."/>
        </authorList>
    </citation>
    <scope>NUCLEOTIDE SEQUENCE [LARGE SCALE GENOMIC DNA]</scope>
    <source>
        <strain evidence="7">Teg-2019</strain>
        <tissue evidence="7">Adductor muscle</tissue>
    </source>
</reference>
<organism evidence="7 9">
    <name type="scientific">Tegillarca granosa</name>
    <name type="common">Malaysian cockle</name>
    <name type="synonym">Anadara granosa</name>
    <dbReference type="NCBI Taxonomy" id="220873"/>
    <lineage>
        <taxon>Eukaryota</taxon>
        <taxon>Metazoa</taxon>
        <taxon>Spiralia</taxon>
        <taxon>Lophotrochozoa</taxon>
        <taxon>Mollusca</taxon>
        <taxon>Bivalvia</taxon>
        <taxon>Autobranchia</taxon>
        <taxon>Pteriomorphia</taxon>
        <taxon>Arcoida</taxon>
        <taxon>Arcoidea</taxon>
        <taxon>Arcidae</taxon>
        <taxon>Tegillarca</taxon>
    </lineage>
</organism>
<dbReference type="InterPro" id="IPR004166">
    <property type="entry name" value="a-kinase_dom"/>
</dbReference>
<dbReference type="EMBL" id="JARBDR010000440">
    <property type="protein sequence ID" value="KAJ8313009.1"/>
    <property type="molecule type" value="Genomic_DNA"/>
</dbReference>
<dbReference type="PROSITE" id="PS51158">
    <property type="entry name" value="ALPHA_KINASE"/>
    <property type="match status" value="1"/>
</dbReference>
<protein>
    <recommendedName>
        <fullName evidence="6">Alpha-type protein kinase domain-containing protein</fullName>
    </recommendedName>
</protein>
<keyword evidence="2" id="KW-0808">Transferase</keyword>
<evidence type="ECO:0000313" key="7">
    <source>
        <dbReference type="EMBL" id="KAJ8312680.1"/>
    </source>
</evidence>